<dbReference type="PANTHER" id="PTHR13683">
    <property type="entry name" value="ASPARTYL PROTEASES"/>
    <property type="match status" value="1"/>
</dbReference>
<comment type="similarity">
    <text evidence="1">Belongs to the peptidase A1 family.</text>
</comment>
<proteinExistence type="inferred from homology"/>
<dbReference type="Proteomes" id="UP000504610">
    <property type="component" value="Chromosome 2"/>
</dbReference>
<dbReference type="GeneID" id="108824728"/>
<feature type="active site" evidence="2">
    <location>
        <position position="358"/>
    </location>
</feature>
<dbReference type="AlphaFoldDB" id="A0A6J0L1T9"/>
<dbReference type="Gene3D" id="2.40.70.10">
    <property type="entry name" value="Acid Proteases"/>
    <property type="match status" value="2"/>
</dbReference>
<dbReference type="InterPro" id="IPR032799">
    <property type="entry name" value="TAXi_C"/>
</dbReference>
<keyword evidence="3" id="KW-0732">Signal</keyword>
<feature type="signal peptide" evidence="3">
    <location>
        <begin position="1"/>
        <end position="26"/>
    </location>
</feature>
<reference evidence="5" key="1">
    <citation type="journal article" date="2019" name="Database">
        <title>The radish genome database (RadishGD): an integrated information resource for radish genomics.</title>
        <authorList>
            <person name="Yu H.J."/>
            <person name="Baek S."/>
            <person name="Lee Y.J."/>
            <person name="Cho A."/>
            <person name="Mun J.H."/>
        </authorList>
    </citation>
    <scope>NUCLEOTIDE SEQUENCE [LARGE SCALE GENOMIC DNA]</scope>
    <source>
        <strain evidence="5">cv. WK10039</strain>
    </source>
</reference>
<dbReference type="PANTHER" id="PTHR13683:SF818">
    <property type="entry name" value="PEPTIDASE A1 DOMAIN-CONTAINING PROTEIN"/>
    <property type="match status" value="1"/>
</dbReference>
<evidence type="ECO:0000256" key="1">
    <source>
        <dbReference type="ARBA" id="ARBA00007447"/>
    </source>
</evidence>
<feature type="active site" evidence="2">
    <location>
        <position position="154"/>
    </location>
</feature>
<dbReference type="InterPro" id="IPR001461">
    <property type="entry name" value="Aspartic_peptidase_A1"/>
</dbReference>
<dbReference type="RefSeq" id="XP_018453626.2">
    <property type="nucleotide sequence ID" value="XM_018598124.2"/>
</dbReference>
<feature type="domain" description="Peptidase A1" evidence="4">
    <location>
        <begin position="136"/>
        <end position="475"/>
    </location>
</feature>
<evidence type="ECO:0000256" key="3">
    <source>
        <dbReference type="SAM" id="SignalP"/>
    </source>
</evidence>
<feature type="chain" id="PRO_5040735292" evidence="3">
    <location>
        <begin position="27"/>
        <end position="480"/>
    </location>
</feature>
<dbReference type="FunFam" id="2.40.70.10:FF:000013">
    <property type="entry name" value="Aspartyl protease AED1"/>
    <property type="match status" value="1"/>
</dbReference>
<evidence type="ECO:0000259" key="4">
    <source>
        <dbReference type="PROSITE" id="PS51767"/>
    </source>
</evidence>
<name>A0A6J0L1T9_RAPSA</name>
<dbReference type="GO" id="GO:0006508">
    <property type="term" value="P:proteolysis"/>
    <property type="evidence" value="ECO:0007669"/>
    <property type="project" value="UniProtKB-KW"/>
</dbReference>
<gene>
    <name evidence="6" type="primary">LOC108824728</name>
</gene>
<dbReference type="PROSITE" id="PS51767">
    <property type="entry name" value="PEPTIDASE_A1"/>
    <property type="match status" value="1"/>
</dbReference>
<evidence type="ECO:0000256" key="2">
    <source>
        <dbReference type="PIRSR" id="PIRSR601461-1"/>
    </source>
</evidence>
<keyword evidence="6" id="KW-0378">Hydrolase</keyword>
<dbReference type="InterPro" id="IPR021109">
    <property type="entry name" value="Peptidase_aspartic_dom_sf"/>
</dbReference>
<dbReference type="OrthoDB" id="2747330at2759"/>
<dbReference type="KEGG" id="rsz:108824728"/>
<sequence length="480" mass="52047">MSFINKLLNIIILLCVYLSRDFIVGAQERESGKVDYHTIQLSSLSPSSSCVHSSKEYVTKSSLRVVHKHGACSPFGSGKAVKLDHADILRRDQARVNSIHSKQSNNLGDRLTQTGSKDLPVKDEIKSKEDLGSGSYIVTIGIGTPEHSQPLIVDTGSDLTWTKCRQCGRYTSIKCHSKDKLIFNPSFSTSFDTVSSTSPVCSDLRSADIHRDCRAPRCCYGIKYTDTSSSYGFLAKEKFTVTSADVFDGIHFGCSENEAKINGKTAGVLGLSRHVLSFPSQTAKTYNNIFSYCLPSSGRTGLLTFGSTGISKSVRFTPMITLPDTPYLYGLDIVGITVGGKKLEIPSTVLSKPRAIIDSGTVITRLPPKAYAALRSAFKENMRNYTTTSGVELLDTCYDPKGFDTMAVPKVSFSFRGGTTVELGLNGILYPYDASHVCLAFAGNDNDGVFAIFGSVQQMTLQVVYDKAGGRIGFAQNGCS</sequence>
<accession>A0A6J0L1T9</accession>
<dbReference type="InterPro" id="IPR033121">
    <property type="entry name" value="PEPTIDASE_A1"/>
</dbReference>
<dbReference type="Pfam" id="PF14541">
    <property type="entry name" value="TAXi_C"/>
    <property type="match status" value="1"/>
</dbReference>
<dbReference type="InterPro" id="IPR032861">
    <property type="entry name" value="TAXi_N"/>
</dbReference>
<evidence type="ECO:0000313" key="5">
    <source>
        <dbReference type="Proteomes" id="UP000504610"/>
    </source>
</evidence>
<keyword evidence="6" id="KW-0645">Protease</keyword>
<dbReference type="Pfam" id="PF14543">
    <property type="entry name" value="TAXi_N"/>
    <property type="match status" value="1"/>
</dbReference>
<dbReference type="SUPFAM" id="SSF50630">
    <property type="entry name" value="Acid proteases"/>
    <property type="match status" value="1"/>
</dbReference>
<reference evidence="6" key="2">
    <citation type="submission" date="2025-08" db="UniProtKB">
        <authorList>
            <consortium name="RefSeq"/>
        </authorList>
    </citation>
    <scope>IDENTIFICATION</scope>
    <source>
        <tissue evidence="6">Leaf</tissue>
    </source>
</reference>
<keyword evidence="5" id="KW-1185">Reference proteome</keyword>
<dbReference type="GO" id="GO:0004190">
    <property type="term" value="F:aspartic-type endopeptidase activity"/>
    <property type="evidence" value="ECO:0007669"/>
    <property type="project" value="InterPro"/>
</dbReference>
<evidence type="ECO:0000313" key="6">
    <source>
        <dbReference type="RefSeq" id="XP_018453626.2"/>
    </source>
</evidence>
<protein>
    <submittedName>
        <fullName evidence="6">Aspartyl protease family protein At5g10770</fullName>
    </submittedName>
</protein>
<organism evidence="5 6">
    <name type="scientific">Raphanus sativus</name>
    <name type="common">Radish</name>
    <name type="synonym">Raphanus raphanistrum var. sativus</name>
    <dbReference type="NCBI Taxonomy" id="3726"/>
    <lineage>
        <taxon>Eukaryota</taxon>
        <taxon>Viridiplantae</taxon>
        <taxon>Streptophyta</taxon>
        <taxon>Embryophyta</taxon>
        <taxon>Tracheophyta</taxon>
        <taxon>Spermatophyta</taxon>
        <taxon>Magnoliopsida</taxon>
        <taxon>eudicotyledons</taxon>
        <taxon>Gunneridae</taxon>
        <taxon>Pentapetalae</taxon>
        <taxon>rosids</taxon>
        <taxon>malvids</taxon>
        <taxon>Brassicales</taxon>
        <taxon>Brassicaceae</taxon>
        <taxon>Brassiceae</taxon>
        <taxon>Raphanus</taxon>
    </lineage>
</organism>